<dbReference type="Proteomes" id="UP000277108">
    <property type="component" value="Unassembled WGS sequence"/>
</dbReference>
<dbReference type="InterPro" id="IPR023509">
    <property type="entry name" value="DTD-like_sf"/>
</dbReference>
<comment type="domain">
    <text evidence="2">A Gly-cisPro motif from one monomer fits into the active site of the other monomer to allow specific chiral rejection of L-amino acids.</text>
</comment>
<dbReference type="GO" id="GO:0051500">
    <property type="term" value="F:D-tyrosyl-tRNA(Tyr) deacylase activity"/>
    <property type="evidence" value="ECO:0007669"/>
    <property type="project" value="TreeGrafter"/>
</dbReference>
<name>A0A1Q1G0Z2_9BACL</name>
<dbReference type="Gene3D" id="3.50.80.10">
    <property type="entry name" value="D-tyrosyl-tRNA(Tyr) deacylase"/>
    <property type="match status" value="1"/>
</dbReference>
<protein>
    <recommendedName>
        <fullName evidence="2">D-aminoacyl-tRNA deacylase</fullName>
        <shortName evidence="2">DTD</shortName>
        <ecNumber evidence="2">3.1.1.96</ecNumber>
    </recommendedName>
    <alternativeName>
        <fullName evidence="2">Gly-tRNA(Ala) deacylase</fullName>
        <ecNumber evidence="2">3.1.1.-</ecNumber>
    </alternativeName>
</protein>
<comment type="subcellular location">
    <subcellularLocation>
        <location evidence="2">Cytoplasm</location>
    </subcellularLocation>
</comment>
<evidence type="ECO:0000313" key="4">
    <source>
        <dbReference type="Proteomes" id="UP000277108"/>
    </source>
</evidence>
<keyword evidence="2" id="KW-0820">tRNA-binding</keyword>
<proteinExistence type="inferred from homology"/>
<dbReference type="OrthoDB" id="9801395at2"/>
<comment type="function">
    <text evidence="2">An aminoacyl-tRNA editing enzyme that deacylates mischarged D-aminoacyl-tRNAs. Also deacylates mischarged glycyl-tRNA(Ala), protecting cells against glycine mischarging by AlaRS. Acts via tRNA-based rather than protein-based catalysis; rejects L-amino acids rather than detecting D-amino acids in the active site. By recycling D-aminoacyl-tRNA to D-amino acids and free tRNA molecules, this enzyme counteracts the toxicity associated with the formation of D-aminoacyl-tRNA entities in vivo and helps enforce protein L-homochirality.</text>
</comment>
<sequence>MKVIVQKVKRASVNHQDQCRSIQKGLVLFVGVRESSTVEDAKTLAKKISNARIFEDEHGKLNESVKDMDGEILSISQFTLYANVKKGNRPSFTEAAGKDHALMLYEVFNGALRDEDLSVSLGFFGEHMDVELINDGPITLTYESEDGAIK</sequence>
<dbReference type="SUPFAM" id="SSF69500">
    <property type="entry name" value="DTD-like"/>
    <property type="match status" value="1"/>
</dbReference>
<accession>A0A1Q1G0Z2</accession>
<dbReference type="RefSeq" id="WP_077140085.1">
    <property type="nucleotide sequence ID" value="NZ_CBCSGK010000003.1"/>
</dbReference>
<dbReference type="STRING" id="1849491.BVH56_03255"/>
<evidence type="ECO:0000256" key="2">
    <source>
        <dbReference type="HAMAP-Rule" id="MF_00518"/>
    </source>
</evidence>
<dbReference type="PANTHER" id="PTHR10472">
    <property type="entry name" value="D-TYROSYL-TRNA TYR DEACYLASE"/>
    <property type="match status" value="1"/>
</dbReference>
<dbReference type="PANTHER" id="PTHR10472:SF5">
    <property type="entry name" value="D-AMINOACYL-TRNA DEACYLASE 1"/>
    <property type="match status" value="1"/>
</dbReference>
<dbReference type="GO" id="GO:0000049">
    <property type="term" value="F:tRNA binding"/>
    <property type="evidence" value="ECO:0007669"/>
    <property type="project" value="UniProtKB-UniRule"/>
</dbReference>
<keyword evidence="2" id="KW-0694">RNA-binding</keyword>
<reference evidence="3 4" key="1">
    <citation type="submission" date="2018-11" db="EMBL/GenBank/DDBJ databases">
        <title>Genomic Encyclopedia of Type Strains, Phase IV (KMG-IV): sequencing the most valuable type-strain genomes for metagenomic binning, comparative biology and taxonomic classification.</title>
        <authorList>
            <person name="Goeker M."/>
        </authorList>
    </citation>
    <scope>NUCLEOTIDE SEQUENCE [LARGE SCALE GENOMIC DNA]</scope>
    <source>
        <strain evidence="3 4">DSM 29158</strain>
    </source>
</reference>
<organism evidence="3 4">
    <name type="scientific">Abyssicoccus albus</name>
    <dbReference type="NCBI Taxonomy" id="1817405"/>
    <lineage>
        <taxon>Bacteria</taxon>
        <taxon>Bacillati</taxon>
        <taxon>Bacillota</taxon>
        <taxon>Bacilli</taxon>
        <taxon>Bacillales</taxon>
        <taxon>Abyssicoccaceae</taxon>
    </lineage>
</organism>
<dbReference type="GO" id="GO:0106026">
    <property type="term" value="F:Gly-tRNA(Ala) deacylase activity"/>
    <property type="evidence" value="ECO:0007669"/>
    <property type="project" value="UniProtKB-UniRule"/>
</dbReference>
<comment type="catalytic activity">
    <reaction evidence="2">
        <text>a D-aminoacyl-tRNA + H2O = a tRNA + a D-alpha-amino acid + H(+)</text>
        <dbReference type="Rhea" id="RHEA:13953"/>
        <dbReference type="Rhea" id="RHEA-COMP:10123"/>
        <dbReference type="Rhea" id="RHEA-COMP:10124"/>
        <dbReference type="ChEBI" id="CHEBI:15377"/>
        <dbReference type="ChEBI" id="CHEBI:15378"/>
        <dbReference type="ChEBI" id="CHEBI:59871"/>
        <dbReference type="ChEBI" id="CHEBI:78442"/>
        <dbReference type="ChEBI" id="CHEBI:79333"/>
        <dbReference type="EC" id="3.1.1.96"/>
    </reaction>
</comment>
<dbReference type="AlphaFoldDB" id="A0A1Q1G0Z2"/>
<feature type="short sequence motif" description="Gly-cisPro motif, important for rejection of L-amino acids" evidence="2">
    <location>
        <begin position="136"/>
        <end position="137"/>
    </location>
</feature>
<comment type="catalytic activity">
    <reaction evidence="2">
        <text>glycyl-tRNA(Ala) + H2O = tRNA(Ala) + glycine + H(+)</text>
        <dbReference type="Rhea" id="RHEA:53744"/>
        <dbReference type="Rhea" id="RHEA-COMP:9657"/>
        <dbReference type="Rhea" id="RHEA-COMP:13640"/>
        <dbReference type="ChEBI" id="CHEBI:15377"/>
        <dbReference type="ChEBI" id="CHEBI:15378"/>
        <dbReference type="ChEBI" id="CHEBI:57305"/>
        <dbReference type="ChEBI" id="CHEBI:78442"/>
        <dbReference type="ChEBI" id="CHEBI:78522"/>
    </reaction>
</comment>
<dbReference type="GO" id="GO:0043908">
    <property type="term" value="F:Ser(Gly)-tRNA(Ala) hydrolase activity"/>
    <property type="evidence" value="ECO:0007669"/>
    <property type="project" value="UniProtKB-UniRule"/>
</dbReference>
<dbReference type="EMBL" id="RKRK01000002">
    <property type="protein sequence ID" value="RPF58192.1"/>
    <property type="molecule type" value="Genomic_DNA"/>
</dbReference>
<keyword evidence="4" id="KW-1185">Reference proteome</keyword>
<accession>A0A3N5CDF3</accession>
<dbReference type="GO" id="GO:0005737">
    <property type="term" value="C:cytoplasm"/>
    <property type="evidence" value="ECO:0007669"/>
    <property type="project" value="UniProtKB-SubCell"/>
</dbReference>
<keyword evidence="2" id="KW-0963">Cytoplasm</keyword>
<dbReference type="NCBIfam" id="TIGR00256">
    <property type="entry name" value="D-aminoacyl-tRNA deacylase"/>
    <property type="match status" value="1"/>
</dbReference>
<dbReference type="EC" id="3.1.1.96" evidence="2"/>
<gene>
    <name evidence="2" type="primary">dtd</name>
    <name evidence="3" type="ORF">EDD62_0834</name>
</gene>
<comment type="caution">
    <text evidence="3">The sequence shown here is derived from an EMBL/GenBank/DDBJ whole genome shotgun (WGS) entry which is preliminary data.</text>
</comment>
<dbReference type="FunFam" id="3.50.80.10:FF:000001">
    <property type="entry name" value="D-aminoacyl-tRNA deacylase"/>
    <property type="match status" value="1"/>
</dbReference>
<keyword evidence="2" id="KW-0378">Hydrolase</keyword>
<dbReference type="GO" id="GO:0019478">
    <property type="term" value="P:D-amino acid catabolic process"/>
    <property type="evidence" value="ECO:0007669"/>
    <property type="project" value="UniProtKB-UniRule"/>
</dbReference>
<dbReference type="HAMAP" id="MF_00518">
    <property type="entry name" value="Deacylase_Dtd"/>
    <property type="match status" value="1"/>
</dbReference>
<evidence type="ECO:0000313" key="3">
    <source>
        <dbReference type="EMBL" id="RPF58192.1"/>
    </source>
</evidence>
<comment type="similarity">
    <text evidence="1 2">Belongs to the DTD family.</text>
</comment>
<dbReference type="EC" id="3.1.1.-" evidence="2"/>
<comment type="subunit">
    <text evidence="2">Homodimer.</text>
</comment>
<dbReference type="InterPro" id="IPR003732">
    <property type="entry name" value="Daa-tRNA_deacyls_DTD"/>
</dbReference>
<dbReference type="Pfam" id="PF02580">
    <property type="entry name" value="Tyr_Deacylase"/>
    <property type="match status" value="1"/>
</dbReference>
<evidence type="ECO:0000256" key="1">
    <source>
        <dbReference type="ARBA" id="ARBA00009673"/>
    </source>
</evidence>